<gene>
    <name evidence="6" type="ORF">IEI95_022090</name>
</gene>
<dbReference type="InterPro" id="IPR009057">
    <property type="entry name" value="Homeodomain-like_sf"/>
</dbReference>
<dbReference type="PROSITE" id="PS50977">
    <property type="entry name" value="HTH_TETR_2"/>
    <property type="match status" value="1"/>
</dbReference>
<evidence type="ECO:0000256" key="1">
    <source>
        <dbReference type="ARBA" id="ARBA00023015"/>
    </source>
</evidence>
<protein>
    <submittedName>
        <fullName evidence="6">TetR/AcrR family transcriptional regulator</fullName>
    </submittedName>
</protein>
<dbReference type="PROSITE" id="PS01081">
    <property type="entry name" value="HTH_TETR_1"/>
    <property type="match status" value="1"/>
</dbReference>
<dbReference type="Pfam" id="PF00440">
    <property type="entry name" value="TetR_N"/>
    <property type="match status" value="1"/>
</dbReference>
<dbReference type="AlphaFoldDB" id="A0AAE2RHT8"/>
<dbReference type="PANTHER" id="PTHR47506">
    <property type="entry name" value="TRANSCRIPTIONAL REGULATORY PROTEIN"/>
    <property type="match status" value="1"/>
</dbReference>
<keyword evidence="1" id="KW-0805">Transcription regulation</keyword>
<proteinExistence type="predicted"/>
<dbReference type="SUPFAM" id="SSF46689">
    <property type="entry name" value="Homeodomain-like"/>
    <property type="match status" value="1"/>
</dbReference>
<evidence type="ECO:0000313" key="7">
    <source>
        <dbReference type="Proteomes" id="UP000655037"/>
    </source>
</evidence>
<dbReference type="SUPFAM" id="SSF48498">
    <property type="entry name" value="Tetracyclin repressor-like, C-terminal domain"/>
    <property type="match status" value="1"/>
</dbReference>
<dbReference type="PANTHER" id="PTHR47506:SF1">
    <property type="entry name" value="HTH-TYPE TRANSCRIPTIONAL REGULATOR YJDC"/>
    <property type="match status" value="1"/>
</dbReference>
<evidence type="ECO:0000259" key="5">
    <source>
        <dbReference type="PROSITE" id="PS50977"/>
    </source>
</evidence>
<keyword evidence="3" id="KW-0804">Transcription</keyword>
<organism evidence="6 7">
    <name type="scientific">Agrobacterium vitis</name>
    <name type="common">Rhizobium vitis</name>
    <dbReference type="NCBI Taxonomy" id="373"/>
    <lineage>
        <taxon>Bacteria</taxon>
        <taxon>Pseudomonadati</taxon>
        <taxon>Pseudomonadota</taxon>
        <taxon>Alphaproteobacteria</taxon>
        <taxon>Hyphomicrobiales</taxon>
        <taxon>Rhizobiaceae</taxon>
        <taxon>Rhizobium/Agrobacterium group</taxon>
        <taxon>Agrobacterium</taxon>
    </lineage>
</organism>
<evidence type="ECO:0000313" key="6">
    <source>
        <dbReference type="EMBL" id="MBF2716906.1"/>
    </source>
</evidence>
<dbReference type="EMBL" id="JACXXJ020000005">
    <property type="protein sequence ID" value="MBF2716906.1"/>
    <property type="molecule type" value="Genomic_DNA"/>
</dbReference>
<comment type="caution">
    <text evidence="6">The sequence shown here is derived from an EMBL/GenBank/DDBJ whole genome shotgun (WGS) entry which is preliminary data.</text>
</comment>
<dbReference type="InterPro" id="IPR036271">
    <property type="entry name" value="Tet_transcr_reg_TetR-rel_C_sf"/>
</dbReference>
<dbReference type="InterPro" id="IPR001647">
    <property type="entry name" value="HTH_TetR"/>
</dbReference>
<dbReference type="InterPro" id="IPR023772">
    <property type="entry name" value="DNA-bd_HTH_TetR-type_CS"/>
</dbReference>
<keyword evidence="2 4" id="KW-0238">DNA-binding</keyword>
<evidence type="ECO:0000256" key="3">
    <source>
        <dbReference type="ARBA" id="ARBA00023163"/>
    </source>
</evidence>
<dbReference type="RefSeq" id="WP_156534050.1">
    <property type="nucleotide sequence ID" value="NZ_WPHI01000012.1"/>
</dbReference>
<dbReference type="Pfam" id="PF16925">
    <property type="entry name" value="TetR_C_13"/>
    <property type="match status" value="1"/>
</dbReference>
<name>A0AAE2RHT8_AGRVI</name>
<evidence type="ECO:0000256" key="2">
    <source>
        <dbReference type="ARBA" id="ARBA00023125"/>
    </source>
</evidence>
<accession>A0AAE2RHT8</accession>
<evidence type="ECO:0000256" key="4">
    <source>
        <dbReference type="PROSITE-ProRule" id="PRU00335"/>
    </source>
</evidence>
<reference evidence="6" key="1">
    <citation type="submission" date="2020-11" db="EMBL/GenBank/DDBJ databases">
        <title>Agrobacterium vitis strain K377 genome.</title>
        <authorList>
            <person name="Xi H."/>
        </authorList>
    </citation>
    <scope>NUCLEOTIDE SEQUENCE</scope>
    <source>
        <strain evidence="6">K377</strain>
    </source>
</reference>
<dbReference type="Gene3D" id="1.10.357.10">
    <property type="entry name" value="Tetracycline Repressor, domain 2"/>
    <property type="match status" value="1"/>
</dbReference>
<feature type="domain" description="HTH tetR-type" evidence="5">
    <location>
        <begin position="9"/>
        <end position="69"/>
    </location>
</feature>
<dbReference type="GO" id="GO:0003677">
    <property type="term" value="F:DNA binding"/>
    <property type="evidence" value="ECO:0007669"/>
    <property type="project" value="UniProtKB-UniRule"/>
</dbReference>
<dbReference type="Proteomes" id="UP000655037">
    <property type="component" value="Unassembled WGS sequence"/>
</dbReference>
<feature type="DNA-binding region" description="H-T-H motif" evidence="4">
    <location>
        <begin position="32"/>
        <end position="51"/>
    </location>
</feature>
<sequence length="201" mass="22343">MAQRGRPRSFDRTQALDRALMAFWQNGFEATSMHNLVEAMQINSPSIYAAFGSKEALFAETIDYYREAYASELLQALNDAADAASGIEAMFAAAIELFTRLDTPGGCFVVNSVASNAPNGLELAQTMAQLRWQRSEQIAERLREDVRAGKLRDDTPVQELSDLYAVLLQGLAQAARDGLGKTRLMTLCEHSRHLILPWQMN</sequence>
<dbReference type="Gene3D" id="1.10.10.60">
    <property type="entry name" value="Homeodomain-like"/>
    <property type="match status" value="1"/>
</dbReference>
<dbReference type="InterPro" id="IPR011075">
    <property type="entry name" value="TetR_C"/>
</dbReference>